<dbReference type="Pfam" id="PF04508">
    <property type="entry name" value="Pox_A_type_inc"/>
    <property type="match status" value="1"/>
</dbReference>
<dbReference type="Pfam" id="PF05485">
    <property type="entry name" value="THAP"/>
    <property type="match status" value="1"/>
</dbReference>
<evidence type="ECO:0000259" key="6">
    <source>
        <dbReference type="PROSITE" id="PS50878"/>
    </source>
</evidence>
<dbReference type="InterPro" id="IPR036691">
    <property type="entry name" value="Endo/exonu/phosph_ase_sf"/>
</dbReference>
<dbReference type="SMART" id="SM00980">
    <property type="entry name" value="THAP"/>
    <property type="match status" value="1"/>
</dbReference>
<gene>
    <name evidence="8" type="ORF">APZ42_031512</name>
</gene>
<dbReference type="InterPro" id="IPR005135">
    <property type="entry name" value="Endo/exonuclease/phosphatase"/>
</dbReference>
<keyword evidence="2 5" id="KW-0863">Zinc-finger</keyword>
<dbReference type="SUPFAM" id="SSF56672">
    <property type="entry name" value="DNA/RNA polymerases"/>
    <property type="match status" value="1"/>
</dbReference>
<evidence type="ECO:0000256" key="4">
    <source>
        <dbReference type="ARBA" id="ARBA00023125"/>
    </source>
</evidence>
<dbReference type="SUPFAM" id="SSF57716">
    <property type="entry name" value="Glucocorticoid receptor-like (DNA-binding domain)"/>
    <property type="match status" value="1"/>
</dbReference>
<dbReference type="GO" id="GO:0003824">
    <property type="term" value="F:catalytic activity"/>
    <property type="evidence" value="ECO:0007669"/>
    <property type="project" value="InterPro"/>
</dbReference>
<name>A0A164MT32_9CRUS</name>
<feature type="domain" description="Reverse transcriptase" evidence="6">
    <location>
        <begin position="1098"/>
        <end position="1349"/>
    </location>
</feature>
<evidence type="ECO:0000256" key="2">
    <source>
        <dbReference type="ARBA" id="ARBA00022771"/>
    </source>
</evidence>
<feature type="domain" description="THAP-type" evidence="7">
    <location>
        <begin position="1"/>
        <end position="95"/>
    </location>
</feature>
<evidence type="ECO:0000256" key="5">
    <source>
        <dbReference type="PROSITE-ProRule" id="PRU00309"/>
    </source>
</evidence>
<keyword evidence="1" id="KW-0479">Metal-binding</keyword>
<comment type="caution">
    <text evidence="8">The sequence shown here is derived from an EMBL/GenBank/DDBJ whole genome shotgun (WGS) entry which is preliminary data.</text>
</comment>
<dbReference type="GO" id="GO:0071897">
    <property type="term" value="P:DNA biosynthetic process"/>
    <property type="evidence" value="ECO:0007669"/>
    <property type="project" value="UniProtKB-ARBA"/>
</dbReference>
<evidence type="ECO:0000259" key="7">
    <source>
        <dbReference type="PROSITE" id="PS50950"/>
    </source>
</evidence>
<evidence type="ECO:0000313" key="9">
    <source>
        <dbReference type="Proteomes" id="UP000076858"/>
    </source>
</evidence>
<dbReference type="Pfam" id="PF00078">
    <property type="entry name" value="RVT_1"/>
    <property type="match status" value="1"/>
</dbReference>
<dbReference type="InterPro" id="IPR048366">
    <property type="entry name" value="TNP-like_GBD"/>
</dbReference>
<dbReference type="CDD" id="cd01650">
    <property type="entry name" value="RT_nLTR_like"/>
    <property type="match status" value="1"/>
</dbReference>
<keyword evidence="4 5" id="KW-0238">DNA-binding</keyword>
<reference evidence="8 9" key="1">
    <citation type="submission" date="2016-03" db="EMBL/GenBank/DDBJ databases">
        <title>EvidentialGene: Evidence-directed Construction of Genes on Genomes.</title>
        <authorList>
            <person name="Gilbert D.G."/>
            <person name="Choi J.-H."/>
            <person name="Mockaitis K."/>
            <person name="Colbourne J."/>
            <person name="Pfrender M."/>
        </authorList>
    </citation>
    <scope>NUCLEOTIDE SEQUENCE [LARGE SCALE GENOMIC DNA]</scope>
    <source>
        <strain evidence="8 9">Xinb3</strain>
        <tissue evidence="8">Complete organism</tissue>
    </source>
</reference>
<dbReference type="Proteomes" id="UP000076858">
    <property type="component" value="Unassembled WGS sequence"/>
</dbReference>
<dbReference type="InterPro" id="IPR043502">
    <property type="entry name" value="DNA/RNA_pol_sf"/>
</dbReference>
<organism evidence="8 9">
    <name type="scientific">Daphnia magna</name>
    <dbReference type="NCBI Taxonomy" id="35525"/>
    <lineage>
        <taxon>Eukaryota</taxon>
        <taxon>Metazoa</taxon>
        <taxon>Ecdysozoa</taxon>
        <taxon>Arthropoda</taxon>
        <taxon>Crustacea</taxon>
        <taxon>Branchiopoda</taxon>
        <taxon>Diplostraca</taxon>
        <taxon>Cladocera</taxon>
        <taxon>Anomopoda</taxon>
        <taxon>Daphniidae</taxon>
        <taxon>Daphnia</taxon>
    </lineage>
</organism>
<evidence type="ECO:0000256" key="1">
    <source>
        <dbReference type="ARBA" id="ARBA00022723"/>
    </source>
</evidence>
<dbReference type="Gene3D" id="3.60.10.10">
    <property type="entry name" value="Endonuclease/exonuclease/phosphatase"/>
    <property type="match status" value="1"/>
</dbReference>
<dbReference type="Pfam" id="PF21788">
    <property type="entry name" value="TNP-like_GBD"/>
    <property type="match status" value="1"/>
</dbReference>
<dbReference type="OrthoDB" id="6382908at2759"/>
<dbReference type="PROSITE" id="PS50950">
    <property type="entry name" value="ZF_THAP"/>
    <property type="match status" value="1"/>
</dbReference>
<evidence type="ECO:0000313" key="8">
    <source>
        <dbReference type="EMBL" id="KZS05333.1"/>
    </source>
</evidence>
<dbReference type="GO" id="GO:0016032">
    <property type="term" value="P:viral process"/>
    <property type="evidence" value="ECO:0007669"/>
    <property type="project" value="InterPro"/>
</dbReference>
<dbReference type="GO" id="GO:0008270">
    <property type="term" value="F:zinc ion binding"/>
    <property type="evidence" value="ECO:0007669"/>
    <property type="project" value="UniProtKB-KW"/>
</dbReference>
<sequence>MPSKCCVPMCTSGYVFKNKISEKIPMFTTKDKKLQLQWSKAIKRKNYKVNDKSYVCAHHLTENDIKNGIYLQVGDETVFKEQRWSLKPNSIPTIFPNCPAHLSKGNKKAKLDCNDGSVSKKVKLDQQFVTERSTTETADNIIQLETETEGEVTQNVDETFQFNARRRENEVVDATMQLDTERDVQCYRSKWVQPIAVFATSGAANAMVIQNIVAKAVSAFQKKGAIVTNVVCDGHQTNKGVHTLFGISGKMNDVTNYILHPMEPDEKIYFLFDVPHIMKCIRNHIFKHKYVQFQGEHVQFDHFKNLYSTEAQFCSGMCPKLSYAHIYQNTWQKMTVKLCTQECKIMFVPINKRFKYCPNCRDRTKVTPKSGGVKRAANVISPLSYNNRPKHSKGEELAFAFNETFGLDIEDFMVMERVNQIEVFRTLICNLRENDSKVDESMSRLREKISDLESELSIARNSHPLLPDMEKELVRVKLALADKDIKLFELTVGGSSRVPIHVPSPSAQLNYVNQSSSIASGPLAPPPIRKPSAIIPVKPFLIARVRDTISVKSITESSVDSLLGLEEDKGGPVVQQLIRHSGNSVKLIFRDEANRDKARDLLDCPEAEKVFQNVHAPVKCYPAILRLNGVPGLSMIREDGSISSADLFNARTKQSCNLINKLNSENPLLKGKIANVRILFNRAEFSLVRVSLLCKDTRDRYLEQGRLKLDNLSHAVIEVDYNKEVRFCNRCQGYGHLARFCTNPVTCVLSADSNAKNRLWNSPATDQKGVAFELFLSEASLRLANCSLAELNFVPGGTTFMDITAIGGNIGLSRWFFPSIPSFSDHPIIYFEIGRPSVTPIRSVGSRSPRIPHISCINTAELRLKVAATIGRIVIPLVASEQQIDSLVTELTDVVFVAACESRSNQRSRQSRGMLWWNQELCALRHRARQAFKGWSALRTEENRAIFSASKAIYQRELRRAKRASWNLLCKANLDSNDLHSALKVLSGKTQGISLPSALVVNGSTVSDANLILKQCALHFFPKEPLSLPSHLLVESFVDNVVSVPSVIEGPPVTVEELDAALDSINYKAAPGSDGLSATIIKECFPVLKAHLLFIVRECVRLQFFPQAWKTSKVLIIGKPNKPSYDALGSFRPISLVNNLAKVLEKIILNRLQWHSSSANWLSPNQHGFTSGRSTESAGHALVTFCEAGMLSKRTTASAFLDIKSAFDAAWHPAILAALARRKCPTYLVKLVSSFLSNRLALLSHNGSSASVNINLGCPQGGVLSPFLWSVLIDDVLRLNFDFPFAIVGFADDLTLATSHKDPAIATLNLQLMCNQVLNWCVQNKMSLSAPKSVFMLISKKSVDCGRYM</sequence>
<accession>A0A164MT32</accession>
<dbReference type="InterPro" id="IPR000477">
    <property type="entry name" value="RT_dom"/>
</dbReference>
<evidence type="ECO:0000256" key="3">
    <source>
        <dbReference type="ARBA" id="ARBA00022833"/>
    </source>
</evidence>
<protein>
    <recommendedName>
        <fullName evidence="10">Reverse transcriptase domain-containing protein</fullName>
    </recommendedName>
</protein>
<dbReference type="PANTHER" id="PTHR19446">
    <property type="entry name" value="REVERSE TRANSCRIPTASES"/>
    <property type="match status" value="1"/>
</dbReference>
<keyword evidence="3" id="KW-0862">Zinc</keyword>
<dbReference type="InterPro" id="IPR048365">
    <property type="entry name" value="TNP-like_RNaseH_N"/>
</dbReference>
<keyword evidence="9" id="KW-1185">Reference proteome</keyword>
<dbReference type="Pfam" id="PF21787">
    <property type="entry name" value="TNP-like_RNaseH_N"/>
    <property type="match status" value="1"/>
</dbReference>
<dbReference type="EMBL" id="LRGB01002961">
    <property type="protein sequence ID" value="KZS05333.1"/>
    <property type="molecule type" value="Genomic_DNA"/>
</dbReference>
<dbReference type="InterPro" id="IPR006612">
    <property type="entry name" value="THAP_Znf"/>
</dbReference>
<evidence type="ECO:0008006" key="10">
    <source>
        <dbReference type="Google" id="ProtNLM"/>
    </source>
</evidence>
<dbReference type="PROSITE" id="PS50878">
    <property type="entry name" value="RT_POL"/>
    <property type="match status" value="1"/>
</dbReference>
<dbReference type="Pfam" id="PF14529">
    <property type="entry name" value="Exo_endo_phos_2"/>
    <property type="match status" value="1"/>
</dbReference>
<dbReference type="InterPro" id="IPR007596">
    <property type="entry name" value="Pox_A_type_inc"/>
</dbReference>
<dbReference type="GO" id="GO:0003677">
    <property type="term" value="F:DNA binding"/>
    <property type="evidence" value="ECO:0007669"/>
    <property type="project" value="UniProtKB-UniRule"/>
</dbReference>
<proteinExistence type="predicted"/>